<gene>
    <name evidence="3" type="ORF">XENORESO_013055</name>
</gene>
<feature type="region of interest" description="Disordered" evidence="2">
    <location>
        <begin position="210"/>
        <end position="280"/>
    </location>
</feature>
<evidence type="ECO:0000313" key="3">
    <source>
        <dbReference type="EMBL" id="MEQ2276057.1"/>
    </source>
</evidence>
<name>A0ABV0X409_9TELE</name>
<dbReference type="InterPro" id="IPR002209">
    <property type="entry name" value="Fibroblast_GF_fam"/>
</dbReference>
<organism evidence="3 4">
    <name type="scientific">Xenotaenia resolanae</name>
    <dbReference type="NCBI Taxonomy" id="208358"/>
    <lineage>
        <taxon>Eukaryota</taxon>
        <taxon>Metazoa</taxon>
        <taxon>Chordata</taxon>
        <taxon>Craniata</taxon>
        <taxon>Vertebrata</taxon>
        <taxon>Euteleostomi</taxon>
        <taxon>Actinopterygii</taxon>
        <taxon>Neopterygii</taxon>
        <taxon>Teleostei</taxon>
        <taxon>Neoteleostei</taxon>
        <taxon>Acanthomorphata</taxon>
        <taxon>Ovalentaria</taxon>
        <taxon>Atherinomorphae</taxon>
        <taxon>Cyprinodontiformes</taxon>
        <taxon>Goodeidae</taxon>
        <taxon>Xenotaenia</taxon>
    </lineage>
</organism>
<feature type="compositionally biased region" description="Polar residues" evidence="2">
    <location>
        <begin position="239"/>
        <end position="252"/>
    </location>
</feature>
<feature type="region of interest" description="Disordered" evidence="2">
    <location>
        <begin position="1"/>
        <end position="21"/>
    </location>
</feature>
<proteinExistence type="inferred from homology"/>
<dbReference type="Gene3D" id="2.80.10.50">
    <property type="match status" value="1"/>
</dbReference>
<protein>
    <submittedName>
        <fullName evidence="3">Uncharacterized protein</fullName>
    </submittedName>
</protein>
<dbReference type="Pfam" id="PF00167">
    <property type="entry name" value="FGF"/>
    <property type="match status" value="1"/>
</dbReference>
<dbReference type="EMBL" id="JAHRIM010084141">
    <property type="protein sequence ID" value="MEQ2276057.1"/>
    <property type="molecule type" value="Genomic_DNA"/>
</dbReference>
<dbReference type="InterPro" id="IPR008996">
    <property type="entry name" value="IL1/FGF"/>
</dbReference>
<dbReference type="SUPFAM" id="SSF50353">
    <property type="entry name" value="Cytokine"/>
    <property type="match status" value="1"/>
</dbReference>
<reference evidence="3 4" key="1">
    <citation type="submission" date="2021-06" db="EMBL/GenBank/DDBJ databases">
        <authorList>
            <person name="Palmer J.M."/>
        </authorList>
    </citation>
    <scope>NUCLEOTIDE SEQUENCE [LARGE SCALE GENOMIC DNA]</scope>
    <source>
        <strain evidence="3 4">XR_2019</strain>
        <tissue evidence="3">Muscle</tissue>
    </source>
</reference>
<sequence length="280" mass="31917">MDVAQGAEKMDEDNQHLGSTLTDSHDVRQDFLLCFRLLHNQGQPERWSSSLGGRNHVTAGRRFPGHIVDCRLTLQHLQRHQYWTGRLDPGAGWSTGSEHFYVDLSESMKNGLHRRHLVILPVTTPPKVFVVIFDLRRNRFLCMNIKGQLYNSRQQDRKHCLFIWFNLAETHDLFSSVSGNWSIKLWGGGLEVVRWGPPEGSSTLLERVVKRQRRSEKVNPSDPLRTEYHPAPPAKDPEQNQAGAVSKETITSCDDPLRVLRPNGHGSPVKTNIADRAQHE</sequence>
<comment type="similarity">
    <text evidence="1">Belongs to the heparin-binding growth factors family.</text>
</comment>
<comment type="caution">
    <text evidence="3">The sequence shown here is derived from an EMBL/GenBank/DDBJ whole genome shotgun (WGS) entry which is preliminary data.</text>
</comment>
<accession>A0ABV0X409</accession>
<evidence type="ECO:0000313" key="4">
    <source>
        <dbReference type="Proteomes" id="UP001444071"/>
    </source>
</evidence>
<keyword evidence="4" id="KW-1185">Reference proteome</keyword>
<dbReference type="Proteomes" id="UP001444071">
    <property type="component" value="Unassembled WGS sequence"/>
</dbReference>
<feature type="compositionally biased region" description="Basic and acidic residues" evidence="2">
    <location>
        <begin position="215"/>
        <end position="228"/>
    </location>
</feature>
<evidence type="ECO:0000256" key="1">
    <source>
        <dbReference type="ARBA" id="ARBA00007936"/>
    </source>
</evidence>
<evidence type="ECO:0000256" key="2">
    <source>
        <dbReference type="SAM" id="MobiDB-lite"/>
    </source>
</evidence>